<sequence>MQGETSDKAVPSPAVVMKSGFVGAIGALYTRII</sequence>
<evidence type="ECO:0000313" key="1">
    <source>
        <dbReference type="EMBL" id="SEB12698.1"/>
    </source>
</evidence>
<accession>A0A1H4GUZ0</accession>
<dbReference type="EMBL" id="FNRQ01000006">
    <property type="protein sequence ID" value="SEB12698.1"/>
    <property type="molecule type" value="Genomic_DNA"/>
</dbReference>
<evidence type="ECO:0000313" key="2">
    <source>
        <dbReference type="Proteomes" id="UP000198638"/>
    </source>
</evidence>
<gene>
    <name evidence="1" type="ORF">SAMN05192564_106313</name>
</gene>
<dbReference type="AlphaFoldDB" id="A0A1H4GUZ0"/>
<organism evidence="1 2">
    <name type="scientific">Paraburkholderia sartisoli</name>
    <dbReference type="NCBI Taxonomy" id="83784"/>
    <lineage>
        <taxon>Bacteria</taxon>
        <taxon>Pseudomonadati</taxon>
        <taxon>Pseudomonadota</taxon>
        <taxon>Betaproteobacteria</taxon>
        <taxon>Burkholderiales</taxon>
        <taxon>Burkholderiaceae</taxon>
        <taxon>Paraburkholderia</taxon>
    </lineage>
</organism>
<proteinExistence type="predicted"/>
<name>A0A1H4GUZ0_9BURK</name>
<protein>
    <submittedName>
        <fullName evidence="1">Uncharacterized protein</fullName>
    </submittedName>
</protein>
<reference evidence="2" key="1">
    <citation type="submission" date="2016-10" db="EMBL/GenBank/DDBJ databases">
        <authorList>
            <person name="Varghese N."/>
            <person name="Submissions S."/>
        </authorList>
    </citation>
    <scope>NUCLEOTIDE SEQUENCE [LARGE SCALE GENOMIC DNA]</scope>
    <source>
        <strain evidence="2">LMG 24000</strain>
    </source>
</reference>
<dbReference type="STRING" id="83784.SAMN05192564_106313"/>
<dbReference type="Proteomes" id="UP000198638">
    <property type="component" value="Unassembled WGS sequence"/>
</dbReference>
<keyword evidence="2" id="KW-1185">Reference proteome</keyword>